<evidence type="ECO:0000313" key="7">
    <source>
        <dbReference type="EMBL" id="RYC80157.1"/>
    </source>
</evidence>
<organism evidence="7 8">
    <name type="scientific">Fusarium oxysporum f. sp. narcissi</name>
    <dbReference type="NCBI Taxonomy" id="451672"/>
    <lineage>
        <taxon>Eukaryota</taxon>
        <taxon>Fungi</taxon>
        <taxon>Dikarya</taxon>
        <taxon>Ascomycota</taxon>
        <taxon>Pezizomycotina</taxon>
        <taxon>Sordariomycetes</taxon>
        <taxon>Hypocreomycetidae</taxon>
        <taxon>Hypocreales</taxon>
        <taxon>Nectriaceae</taxon>
        <taxon>Fusarium</taxon>
        <taxon>Fusarium oxysporum species complex</taxon>
    </lineage>
</organism>
<dbReference type="InterPro" id="IPR036259">
    <property type="entry name" value="MFS_trans_sf"/>
</dbReference>
<accession>A0A4Q2V879</accession>
<keyword evidence="5" id="KW-0325">Glycoprotein</keyword>
<dbReference type="AlphaFoldDB" id="A0A4Q2V879"/>
<comment type="caution">
    <text evidence="7">The sequence shown here is derived from an EMBL/GenBank/DDBJ whole genome shotgun (WGS) entry which is preliminary data.</text>
</comment>
<evidence type="ECO:0000256" key="5">
    <source>
        <dbReference type="ARBA" id="ARBA00023180"/>
    </source>
</evidence>
<name>A0A4Q2V879_FUSOX</name>
<comment type="subcellular location">
    <subcellularLocation>
        <location evidence="1">Membrane</location>
        <topology evidence="1">Multi-pass membrane protein</topology>
    </subcellularLocation>
</comment>
<keyword evidence="4 6" id="KW-0472">Membrane</keyword>
<dbReference type="EMBL" id="MQTW01000424">
    <property type="protein sequence ID" value="RYC80157.1"/>
    <property type="molecule type" value="Genomic_DNA"/>
</dbReference>
<evidence type="ECO:0000256" key="1">
    <source>
        <dbReference type="ARBA" id="ARBA00004141"/>
    </source>
</evidence>
<evidence type="ECO:0008006" key="9">
    <source>
        <dbReference type="Google" id="ProtNLM"/>
    </source>
</evidence>
<dbReference type="SUPFAM" id="SSF103473">
    <property type="entry name" value="MFS general substrate transporter"/>
    <property type="match status" value="1"/>
</dbReference>
<sequence length="98" mass="10690">MTNPALDDPDNPQNWGGFKKGFIAFQICFYSFAVYFGSSIYVGAVPEIVERYGISIEVSSLALALYVFGYGIGPMIFSPLSEYVLCSKFLALLPSATP</sequence>
<feature type="transmembrane region" description="Helical" evidence="6">
    <location>
        <begin position="22"/>
        <end position="44"/>
    </location>
</feature>
<keyword evidence="2 6" id="KW-0812">Transmembrane</keyword>
<dbReference type="GO" id="GO:1990961">
    <property type="term" value="P:xenobiotic detoxification by transmembrane export across the plasma membrane"/>
    <property type="evidence" value="ECO:0007669"/>
    <property type="project" value="TreeGrafter"/>
</dbReference>
<proteinExistence type="predicted"/>
<gene>
    <name evidence="7" type="ORF">BFJ63_vAg16951</name>
</gene>
<keyword evidence="3 6" id="KW-1133">Transmembrane helix</keyword>
<protein>
    <recommendedName>
        <fullName evidence="9">Major facilitator superfamily (MFS) profile domain-containing protein</fullName>
    </recommendedName>
</protein>
<dbReference type="PANTHER" id="PTHR23502:SF23">
    <property type="entry name" value="FLUCONAZOLE RESISTANCE PROTEIN 1"/>
    <property type="match status" value="1"/>
</dbReference>
<dbReference type="GO" id="GO:0015244">
    <property type="term" value="F:fluconazole transmembrane transporter activity"/>
    <property type="evidence" value="ECO:0007669"/>
    <property type="project" value="TreeGrafter"/>
</dbReference>
<reference evidence="7 8" key="1">
    <citation type="submission" date="2016-12" db="EMBL/GenBank/DDBJ databases">
        <title>Draft genome sequence of Fusarium oxysporum causing rot on Narcissus.</title>
        <authorList>
            <person name="Armitage A.D."/>
            <person name="Taylor A."/>
            <person name="Clarkson J.P."/>
            <person name="Harrison R.J."/>
            <person name="Jackson A.C."/>
        </authorList>
    </citation>
    <scope>NUCLEOTIDE SEQUENCE [LARGE SCALE GENOMIC DNA]</scope>
    <source>
        <strain evidence="7 8">N139</strain>
    </source>
</reference>
<evidence type="ECO:0000256" key="3">
    <source>
        <dbReference type="ARBA" id="ARBA00022989"/>
    </source>
</evidence>
<dbReference type="GO" id="GO:0005886">
    <property type="term" value="C:plasma membrane"/>
    <property type="evidence" value="ECO:0007669"/>
    <property type="project" value="TreeGrafter"/>
</dbReference>
<dbReference type="PANTHER" id="PTHR23502">
    <property type="entry name" value="MAJOR FACILITATOR SUPERFAMILY"/>
    <property type="match status" value="1"/>
</dbReference>
<evidence type="ECO:0000256" key="4">
    <source>
        <dbReference type="ARBA" id="ARBA00023136"/>
    </source>
</evidence>
<dbReference type="Proteomes" id="UP000290540">
    <property type="component" value="Unassembled WGS sequence"/>
</dbReference>
<evidence type="ECO:0000256" key="6">
    <source>
        <dbReference type="SAM" id="Phobius"/>
    </source>
</evidence>
<evidence type="ECO:0000313" key="8">
    <source>
        <dbReference type="Proteomes" id="UP000290540"/>
    </source>
</evidence>
<evidence type="ECO:0000256" key="2">
    <source>
        <dbReference type="ARBA" id="ARBA00022692"/>
    </source>
</evidence>
<feature type="transmembrane region" description="Helical" evidence="6">
    <location>
        <begin position="56"/>
        <end position="77"/>
    </location>
</feature>
<dbReference type="Gene3D" id="1.20.1720.10">
    <property type="entry name" value="Multidrug resistance protein D"/>
    <property type="match status" value="1"/>
</dbReference>